<dbReference type="GO" id="GO:0000278">
    <property type="term" value="P:mitotic cell cycle"/>
    <property type="evidence" value="ECO:0007669"/>
    <property type="project" value="TreeGrafter"/>
</dbReference>
<dbReference type="Gene3D" id="3.30.200.20">
    <property type="entry name" value="Phosphorylase Kinase, domain 1"/>
    <property type="match status" value="1"/>
</dbReference>
<evidence type="ECO:0000256" key="9">
    <source>
        <dbReference type="SAM" id="MobiDB-lite"/>
    </source>
</evidence>
<accession>A0A6A6E0R1</accession>
<feature type="domain" description="Serine/threonine-protein kinase haspin C-terminal" evidence="10">
    <location>
        <begin position="486"/>
        <end position="613"/>
    </location>
</feature>
<evidence type="ECO:0000256" key="3">
    <source>
        <dbReference type="ARBA" id="ARBA00022679"/>
    </source>
</evidence>
<proteinExistence type="predicted"/>
<dbReference type="PANTHER" id="PTHR24419:SF18">
    <property type="entry name" value="SERINE_THREONINE-PROTEIN KINASE HASPIN"/>
    <property type="match status" value="1"/>
</dbReference>
<dbReference type="Gene3D" id="1.10.510.10">
    <property type="entry name" value="Transferase(Phosphotransferase) domain 1"/>
    <property type="match status" value="1"/>
</dbReference>
<comment type="catalytic activity">
    <reaction evidence="8">
        <text>L-seryl-[protein] + ATP = O-phospho-L-seryl-[protein] + ADP + H(+)</text>
        <dbReference type="Rhea" id="RHEA:17989"/>
        <dbReference type="Rhea" id="RHEA-COMP:9863"/>
        <dbReference type="Rhea" id="RHEA-COMP:11604"/>
        <dbReference type="ChEBI" id="CHEBI:15378"/>
        <dbReference type="ChEBI" id="CHEBI:29999"/>
        <dbReference type="ChEBI" id="CHEBI:30616"/>
        <dbReference type="ChEBI" id="CHEBI:83421"/>
        <dbReference type="ChEBI" id="CHEBI:456216"/>
        <dbReference type="EC" id="2.7.11.1"/>
    </reaction>
</comment>
<dbReference type="GO" id="GO:0072354">
    <property type="term" value="F:histone H3T3 kinase activity"/>
    <property type="evidence" value="ECO:0007669"/>
    <property type="project" value="TreeGrafter"/>
</dbReference>
<keyword evidence="5" id="KW-0418">Kinase</keyword>
<dbReference type="InterPro" id="IPR011009">
    <property type="entry name" value="Kinase-like_dom_sf"/>
</dbReference>
<feature type="region of interest" description="Disordered" evidence="9">
    <location>
        <begin position="447"/>
        <end position="473"/>
    </location>
</feature>
<dbReference type="AlphaFoldDB" id="A0A6A6E0R1"/>
<dbReference type="OrthoDB" id="21018at2759"/>
<evidence type="ECO:0000256" key="4">
    <source>
        <dbReference type="ARBA" id="ARBA00022741"/>
    </source>
</evidence>
<evidence type="ECO:0000256" key="6">
    <source>
        <dbReference type="ARBA" id="ARBA00022840"/>
    </source>
</evidence>
<dbReference type="GO" id="GO:0035556">
    <property type="term" value="P:intracellular signal transduction"/>
    <property type="evidence" value="ECO:0007669"/>
    <property type="project" value="TreeGrafter"/>
</dbReference>
<evidence type="ECO:0000256" key="8">
    <source>
        <dbReference type="ARBA" id="ARBA00048679"/>
    </source>
</evidence>
<protein>
    <recommendedName>
        <fullName evidence="1">non-specific serine/threonine protein kinase</fullName>
        <ecNumber evidence="1">2.7.11.1</ecNumber>
    </recommendedName>
</protein>
<reference evidence="11" key="1">
    <citation type="journal article" date="2020" name="Stud. Mycol.">
        <title>101 Dothideomycetes genomes: a test case for predicting lifestyles and emergence of pathogens.</title>
        <authorList>
            <person name="Haridas S."/>
            <person name="Albert R."/>
            <person name="Binder M."/>
            <person name="Bloem J."/>
            <person name="Labutti K."/>
            <person name="Salamov A."/>
            <person name="Andreopoulos B."/>
            <person name="Baker S."/>
            <person name="Barry K."/>
            <person name="Bills G."/>
            <person name="Bluhm B."/>
            <person name="Cannon C."/>
            <person name="Castanera R."/>
            <person name="Culley D."/>
            <person name="Daum C."/>
            <person name="Ezra D."/>
            <person name="Gonzalez J."/>
            <person name="Henrissat B."/>
            <person name="Kuo A."/>
            <person name="Liang C."/>
            <person name="Lipzen A."/>
            <person name="Lutzoni F."/>
            <person name="Magnuson J."/>
            <person name="Mondo S."/>
            <person name="Nolan M."/>
            <person name="Ohm R."/>
            <person name="Pangilinan J."/>
            <person name="Park H.-J."/>
            <person name="Ramirez L."/>
            <person name="Alfaro M."/>
            <person name="Sun H."/>
            <person name="Tritt A."/>
            <person name="Yoshinaga Y."/>
            <person name="Zwiers L.-H."/>
            <person name="Turgeon B."/>
            <person name="Goodwin S."/>
            <person name="Spatafora J."/>
            <person name="Crous P."/>
            <person name="Grigoriev I."/>
        </authorList>
    </citation>
    <scope>NUCLEOTIDE SEQUENCE</scope>
    <source>
        <strain evidence="11">CBS 207.26</strain>
    </source>
</reference>
<dbReference type="GO" id="GO:0005634">
    <property type="term" value="C:nucleus"/>
    <property type="evidence" value="ECO:0007669"/>
    <property type="project" value="TreeGrafter"/>
</dbReference>
<keyword evidence="12" id="KW-1185">Reference proteome</keyword>
<evidence type="ECO:0000313" key="12">
    <source>
        <dbReference type="Proteomes" id="UP000800200"/>
    </source>
</evidence>
<feature type="compositionally biased region" description="Low complexity" evidence="9">
    <location>
        <begin position="449"/>
        <end position="469"/>
    </location>
</feature>
<comment type="catalytic activity">
    <reaction evidence="7">
        <text>L-threonyl-[protein] + ATP = O-phospho-L-threonyl-[protein] + ADP + H(+)</text>
        <dbReference type="Rhea" id="RHEA:46608"/>
        <dbReference type="Rhea" id="RHEA-COMP:11060"/>
        <dbReference type="Rhea" id="RHEA-COMP:11605"/>
        <dbReference type="ChEBI" id="CHEBI:15378"/>
        <dbReference type="ChEBI" id="CHEBI:30013"/>
        <dbReference type="ChEBI" id="CHEBI:30616"/>
        <dbReference type="ChEBI" id="CHEBI:61977"/>
        <dbReference type="ChEBI" id="CHEBI:456216"/>
        <dbReference type="EC" id="2.7.11.1"/>
    </reaction>
</comment>
<dbReference type="Proteomes" id="UP000800200">
    <property type="component" value="Unassembled WGS sequence"/>
</dbReference>
<keyword evidence="3" id="KW-0808">Transferase</keyword>
<evidence type="ECO:0000256" key="2">
    <source>
        <dbReference type="ARBA" id="ARBA00022527"/>
    </source>
</evidence>
<dbReference type="EMBL" id="ML994639">
    <property type="protein sequence ID" value="KAF2184058.1"/>
    <property type="molecule type" value="Genomic_DNA"/>
</dbReference>
<evidence type="ECO:0000259" key="10">
    <source>
        <dbReference type="SMART" id="SM01331"/>
    </source>
</evidence>
<dbReference type="SUPFAM" id="SSF56112">
    <property type="entry name" value="Protein kinase-like (PK-like)"/>
    <property type="match status" value="1"/>
</dbReference>
<dbReference type="PANTHER" id="PTHR24419">
    <property type="entry name" value="INTERLEUKIN-1 RECEPTOR-ASSOCIATED KINASE"/>
    <property type="match status" value="1"/>
</dbReference>
<organism evidence="11 12">
    <name type="scientific">Zopfia rhizophila CBS 207.26</name>
    <dbReference type="NCBI Taxonomy" id="1314779"/>
    <lineage>
        <taxon>Eukaryota</taxon>
        <taxon>Fungi</taxon>
        <taxon>Dikarya</taxon>
        <taxon>Ascomycota</taxon>
        <taxon>Pezizomycotina</taxon>
        <taxon>Dothideomycetes</taxon>
        <taxon>Dothideomycetes incertae sedis</taxon>
        <taxon>Zopfiaceae</taxon>
        <taxon>Zopfia</taxon>
    </lineage>
</organism>
<keyword evidence="4" id="KW-0547">Nucleotide-binding</keyword>
<feature type="compositionally biased region" description="Basic residues" evidence="9">
    <location>
        <begin position="533"/>
        <end position="544"/>
    </location>
</feature>
<evidence type="ECO:0000313" key="11">
    <source>
        <dbReference type="EMBL" id="KAF2184058.1"/>
    </source>
</evidence>
<feature type="region of interest" description="Disordered" evidence="9">
    <location>
        <begin position="521"/>
        <end position="544"/>
    </location>
</feature>
<dbReference type="GO" id="GO:0005737">
    <property type="term" value="C:cytoplasm"/>
    <property type="evidence" value="ECO:0007669"/>
    <property type="project" value="TreeGrafter"/>
</dbReference>
<gene>
    <name evidence="11" type="ORF">K469DRAFT_709941</name>
</gene>
<keyword evidence="6" id="KW-0067">ATP-binding</keyword>
<name>A0A6A6E0R1_9PEZI</name>
<dbReference type="EC" id="2.7.11.1" evidence="1"/>
<dbReference type="SMART" id="SM01331">
    <property type="entry name" value="DUF3635"/>
    <property type="match status" value="1"/>
</dbReference>
<evidence type="ECO:0000256" key="1">
    <source>
        <dbReference type="ARBA" id="ARBA00012513"/>
    </source>
</evidence>
<dbReference type="GO" id="GO:0005524">
    <property type="term" value="F:ATP binding"/>
    <property type="evidence" value="ECO:0007669"/>
    <property type="project" value="UniProtKB-KW"/>
</dbReference>
<sequence>MPPKQVYGKRTNRTAVNYSKFLSPDKECLLQGPKTTPTNEATKKRQMRKQEAIVATEQVEQQLEALTIQDKPAAVEREMIHEVRDGKKTTRKALRTKDTNMETKEYCRTEEAVEKQTSRRRAKSPQVVIRVKKENTNIQHEEHTMVLPISTSIASQPPDEDVYTRHITSLLSFCHRPQLTSFADWSSELDPHFDIIKIAEASYGEVYRLSLKPSVTIPGFSRTDESVLKIIAIKSPLDAPTPIPCSRESKRTRGKPVSNQNQKQLVDRQEKETWMSDVEGIKSEVQLLQHLTPIPGFTNFRDLLIIQGRPPPPFITAWKTFNKSRKRGQKSVFPDPSKKASYDDTQLWAVIEMQDAGTDLEKLIEEGGMGNIWEIWDVFWGVCLSVGKGEEECRFEHRDLHLGNICIRPKSSAVDPTEPWVTRPLTKKLGFTGLETTIIDYTLSRADMSNPSQAQPDSPSSSSSLSTSSTRVQEPDVAYLDLDKDPAVFEGDADEEYQYEIYRYMRSIVYHSDPLRPYLSPASECYTPEPPRRPSHKTPKKSLRPQKDIWKQFHPKTNLIWLHFLLFKLLQNLTFPSSVRAEKVTQQVEETEREVLDKKTVHKKAVKLERVLRKVEAWLEPEVLGKEDGLGCVRDLIVVALEEGWLGEEDVVGDGVEEYV</sequence>
<evidence type="ECO:0000256" key="7">
    <source>
        <dbReference type="ARBA" id="ARBA00047899"/>
    </source>
</evidence>
<feature type="region of interest" description="Disordered" evidence="9">
    <location>
        <begin position="241"/>
        <end position="269"/>
    </location>
</feature>
<keyword evidence="2" id="KW-0723">Serine/threonine-protein kinase</keyword>
<dbReference type="Pfam" id="PF12330">
    <property type="entry name" value="Haspin_kinase"/>
    <property type="match status" value="1"/>
</dbReference>
<evidence type="ECO:0000256" key="5">
    <source>
        <dbReference type="ARBA" id="ARBA00022777"/>
    </source>
</evidence>
<dbReference type="InterPro" id="IPR024604">
    <property type="entry name" value="GSG2_C"/>
</dbReference>